<dbReference type="PROSITE" id="PS50048">
    <property type="entry name" value="ZN2_CY6_FUNGAL_2"/>
    <property type="match status" value="1"/>
</dbReference>
<evidence type="ECO:0000313" key="5">
    <source>
        <dbReference type="Proteomes" id="UP000800094"/>
    </source>
</evidence>
<reference evidence="4" key="1">
    <citation type="journal article" date="2020" name="Stud. Mycol.">
        <title>101 Dothideomycetes genomes: a test case for predicting lifestyles and emergence of pathogens.</title>
        <authorList>
            <person name="Haridas S."/>
            <person name="Albert R."/>
            <person name="Binder M."/>
            <person name="Bloem J."/>
            <person name="Labutti K."/>
            <person name="Salamov A."/>
            <person name="Andreopoulos B."/>
            <person name="Baker S."/>
            <person name="Barry K."/>
            <person name="Bills G."/>
            <person name="Bluhm B."/>
            <person name="Cannon C."/>
            <person name="Castanera R."/>
            <person name="Culley D."/>
            <person name="Daum C."/>
            <person name="Ezra D."/>
            <person name="Gonzalez J."/>
            <person name="Henrissat B."/>
            <person name="Kuo A."/>
            <person name="Liang C."/>
            <person name="Lipzen A."/>
            <person name="Lutzoni F."/>
            <person name="Magnuson J."/>
            <person name="Mondo S."/>
            <person name="Nolan M."/>
            <person name="Ohm R."/>
            <person name="Pangilinan J."/>
            <person name="Park H.-J."/>
            <person name="Ramirez L."/>
            <person name="Alfaro M."/>
            <person name="Sun H."/>
            <person name="Tritt A."/>
            <person name="Yoshinaga Y."/>
            <person name="Zwiers L.-H."/>
            <person name="Turgeon B."/>
            <person name="Goodwin S."/>
            <person name="Spatafora J."/>
            <person name="Crous P."/>
            <person name="Grigoriev I."/>
        </authorList>
    </citation>
    <scope>NUCLEOTIDE SEQUENCE</scope>
    <source>
        <strain evidence="4">CBS 122368</strain>
    </source>
</reference>
<feature type="region of interest" description="Disordered" evidence="2">
    <location>
        <begin position="72"/>
        <end position="111"/>
    </location>
</feature>
<proteinExistence type="predicted"/>
<dbReference type="SUPFAM" id="SSF57701">
    <property type="entry name" value="Zn2/Cys6 DNA-binding domain"/>
    <property type="match status" value="1"/>
</dbReference>
<dbReference type="GO" id="GO:0000981">
    <property type="term" value="F:DNA-binding transcription factor activity, RNA polymerase II-specific"/>
    <property type="evidence" value="ECO:0007669"/>
    <property type="project" value="InterPro"/>
</dbReference>
<dbReference type="GO" id="GO:0008270">
    <property type="term" value="F:zinc ion binding"/>
    <property type="evidence" value="ECO:0007669"/>
    <property type="project" value="InterPro"/>
</dbReference>
<sequence>MFGTISFTKNGQFKISKDHFFSQDENDRPTRRFACRTCRLFKVKCSGDPAACARCSSLDIDCVYDQPTETHSQRASTDQSPSNSNSAAMGSSWSVNSPTRRPSSAQGSGHRNTEEILVPHPVPHEQTEATNYPLAEFTLDSPIFQNMHQTPPSKQQTAAATPEMEFSPSGHDIASLHPLFDASNLSDLSTSQWSLLIHESGLTPSSQTQNDSSWPHLAARKNTLKDEGIINGQLSLLSSHPTSGGCSCSSRLSTALFTLNGKLRRFGYDEDGSTNLRFQEAMQSILTVPAQMKGLVDEIGCCAFRCFEKSESRVLLVMIVEQLVDLCSTLVVQIDLEFKEPNEGTAVAVHVGGYVVDSQWERQMILFLLVSERLKALTRSAASCRDRLAMMPEAADSLARLRSAIHSLEVLRLKLDKRSKTGRDSTPT</sequence>
<dbReference type="Gene3D" id="4.10.240.10">
    <property type="entry name" value="Zn(2)-C6 fungal-type DNA-binding domain"/>
    <property type="match status" value="1"/>
</dbReference>
<dbReference type="RefSeq" id="XP_033684407.1">
    <property type="nucleotide sequence ID" value="XM_033822001.1"/>
</dbReference>
<dbReference type="EMBL" id="ML987195">
    <property type="protein sequence ID" value="KAF2249403.1"/>
    <property type="molecule type" value="Genomic_DNA"/>
</dbReference>
<gene>
    <name evidence="4" type="ORF">BU26DRAFT_318076</name>
</gene>
<evidence type="ECO:0000313" key="4">
    <source>
        <dbReference type="EMBL" id="KAF2249403.1"/>
    </source>
</evidence>
<evidence type="ECO:0000256" key="1">
    <source>
        <dbReference type="ARBA" id="ARBA00023242"/>
    </source>
</evidence>
<protein>
    <recommendedName>
        <fullName evidence="3">Zn(2)-C6 fungal-type domain-containing protein</fullName>
    </recommendedName>
</protein>
<feature type="domain" description="Zn(2)-C6 fungal-type" evidence="3">
    <location>
        <begin position="34"/>
        <end position="64"/>
    </location>
</feature>
<dbReference type="PROSITE" id="PS00463">
    <property type="entry name" value="ZN2_CY6_FUNGAL_1"/>
    <property type="match status" value="1"/>
</dbReference>
<dbReference type="AlphaFoldDB" id="A0A6A6IIL5"/>
<evidence type="ECO:0000256" key="2">
    <source>
        <dbReference type="SAM" id="MobiDB-lite"/>
    </source>
</evidence>
<dbReference type="SMART" id="SM00066">
    <property type="entry name" value="GAL4"/>
    <property type="match status" value="1"/>
</dbReference>
<name>A0A6A6IIL5_9PLEO</name>
<dbReference type="Pfam" id="PF00172">
    <property type="entry name" value="Zn_clus"/>
    <property type="match status" value="1"/>
</dbReference>
<evidence type="ECO:0000259" key="3">
    <source>
        <dbReference type="PROSITE" id="PS50048"/>
    </source>
</evidence>
<dbReference type="InterPro" id="IPR036864">
    <property type="entry name" value="Zn2-C6_fun-type_DNA-bd_sf"/>
</dbReference>
<dbReference type="OrthoDB" id="4356994at2759"/>
<dbReference type="CDD" id="cd00067">
    <property type="entry name" value="GAL4"/>
    <property type="match status" value="1"/>
</dbReference>
<keyword evidence="1" id="KW-0539">Nucleus</keyword>
<dbReference type="Proteomes" id="UP000800094">
    <property type="component" value="Unassembled WGS sequence"/>
</dbReference>
<organism evidence="4 5">
    <name type="scientific">Trematosphaeria pertusa</name>
    <dbReference type="NCBI Taxonomy" id="390896"/>
    <lineage>
        <taxon>Eukaryota</taxon>
        <taxon>Fungi</taxon>
        <taxon>Dikarya</taxon>
        <taxon>Ascomycota</taxon>
        <taxon>Pezizomycotina</taxon>
        <taxon>Dothideomycetes</taxon>
        <taxon>Pleosporomycetidae</taxon>
        <taxon>Pleosporales</taxon>
        <taxon>Massarineae</taxon>
        <taxon>Trematosphaeriaceae</taxon>
        <taxon>Trematosphaeria</taxon>
    </lineage>
</organism>
<feature type="compositionally biased region" description="Polar residues" evidence="2">
    <location>
        <begin position="72"/>
        <end position="110"/>
    </location>
</feature>
<keyword evidence="5" id="KW-1185">Reference proteome</keyword>
<dbReference type="GeneID" id="54575331"/>
<dbReference type="InterPro" id="IPR001138">
    <property type="entry name" value="Zn2Cys6_DnaBD"/>
</dbReference>
<accession>A0A6A6IIL5</accession>